<sequence>MLDDDDDIVSVCLSASLIDDHTHSFGLPHKEQLNRRSLCSLSDPPNENWMKKSENMPVWIS</sequence>
<evidence type="ECO:0000313" key="2">
    <source>
        <dbReference type="Proteomes" id="UP001497512"/>
    </source>
</evidence>
<gene>
    <name evidence="1" type="ORF">CSSPTR1EN2_LOCUS8389</name>
</gene>
<protein>
    <submittedName>
        <fullName evidence="1">Uncharacterized protein</fullName>
    </submittedName>
</protein>
<reference evidence="1" key="1">
    <citation type="submission" date="2024-02" db="EMBL/GenBank/DDBJ databases">
        <authorList>
            <consortium name="ELIXIR-Norway"/>
            <consortium name="Elixir Norway"/>
        </authorList>
    </citation>
    <scope>NUCLEOTIDE SEQUENCE</scope>
</reference>
<evidence type="ECO:0000313" key="1">
    <source>
        <dbReference type="EMBL" id="CAK9206519.1"/>
    </source>
</evidence>
<keyword evidence="2" id="KW-1185">Reference proteome</keyword>
<name>A0ABP0TWC2_9BRYO</name>
<dbReference type="Proteomes" id="UP001497512">
    <property type="component" value="Chromosome 15"/>
</dbReference>
<proteinExistence type="predicted"/>
<dbReference type="EMBL" id="OZ019907">
    <property type="protein sequence ID" value="CAK9206519.1"/>
    <property type="molecule type" value="Genomic_DNA"/>
</dbReference>
<organism evidence="1 2">
    <name type="scientific">Sphagnum troendelagicum</name>
    <dbReference type="NCBI Taxonomy" id="128251"/>
    <lineage>
        <taxon>Eukaryota</taxon>
        <taxon>Viridiplantae</taxon>
        <taxon>Streptophyta</taxon>
        <taxon>Embryophyta</taxon>
        <taxon>Bryophyta</taxon>
        <taxon>Sphagnophytina</taxon>
        <taxon>Sphagnopsida</taxon>
        <taxon>Sphagnales</taxon>
        <taxon>Sphagnaceae</taxon>
        <taxon>Sphagnum</taxon>
    </lineage>
</organism>
<accession>A0ABP0TWC2</accession>
<feature type="non-terminal residue" evidence="1">
    <location>
        <position position="61"/>
    </location>
</feature>